<dbReference type="InterPro" id="IPR006578">
    <property type="entry name" value="MADF-dom"/>
</dbReference>
<dbReference type="Pfam" id="PF10545">
    <property type="entry name" value="MADF_DNA_bdg"/>
    <property type="match status" value="1"/>
</dbReference>
<proteinExistence type="predicted"/>
<dbReference type="SMART" id="SM00595">
    <property type="entry name" value="MADF"/>
    <property type="match status" value="1"/>
</dbReference>
<dbReference type="PANTHER" id="PTHR21505:SF8">
    <property type="entry name" value="DPT-YFP REPRESSOR BY OVEREXPRESSION, ISOFORM D-RELATED"/>
    <property type="match status" value="1"/>
</dbReference>
<reference evidence="2 3" key="1">
    <citation type="submission" date="2021-06" db="EMBL/GenBank/DDBJ databases">
        <title>A haploid diamondback moth (Plutella xylostella L.) genome assembly resolves 31 chromosomes and identifies a diamide resistance mutation.</title>
        <authorList>
            <person name="Ward C.M."/>
            <person name="Perry K.D."/>
            <person name="Baker G."/>
            <person name="Powis K."/>
            <person name="Heckel D.G."/>
            <person name="Baxter S.W."/>
        </authorList>
    </citation>
    <scope>NUCLEOTIDE SEQUENCE [LARGE SCALE GENOMIC DNA]</scope>
    <source>
        <strain evidence="2 3">LV</strain>
        <tissue evidence="2">Single pupa</tissue>
    </source>
</reference>
<keyword evidence="3" id="KW-1185">Reference proteome</keyword>
<accession>A0ABQ7QQ64</accession>
<evidence type="ECO:0000313" key="2">
    <source>
        <dbReference type="EMBL" id="KAG7307146.1"/>
    </source>
</evidence>
<dbReference type="Proteomes" id="UP000823941">
    <property type="component" value="Chromosome 10"/>
</dbReference>
<sequence length="256" mass="29393">MCTRERDLLLAVIERYRDMKYLWDKEHKDYLNKQARYLGFKKLLEIYQVYEQNATIKTLKKKIENLRTTYSREFLKVLKARMAGEEYVPTLWYYNAMSFLDQLKKEQIDQLKLTTTASGSNEITYLQQDIDDNDDSYTPEDAQEIYQVTLSEPAAKRAKVKTEGSSSEVAQDDILQGADVDYFSNDAAGSTGNDAAGSSTGSQGTLSFARTLGHQLCELKKDQRIIAEKLISDIIFYGRQDKLEFDSCVTLKPNEF</sequence>
<organism evidence="2 3">
    <name type="scientific">Plutella xylostella</name>
    <name type="common">Diamondback moth</name>
    <name type="synonym">Plutella maculipennis</name>
    <dbReference type="NCBI Taxonomy" id="51655"/>
    <lineage>
        <taxon>Eukaryota</taxon>
        <taxon>Metazoa</taxon>
        <taxon>Ecdysozoa</taxon>
        <taxon>Arthropoda</taxon>
        <taxon>Hexapoda</taxon>
        <taxon>Insecta</taxon>
        <taxon>Pterygota</taxon>
        <taxon>Neoptera</taxon>
        <taxon>Endopterygota</taxon>
        <taxon>Lepidoptera</taxon>
        <taxon>Glossata</taxon>
        <taxon>Ditrysia</taxon>
        <taxon>Yponomeutoidea</taxon>
        <taxon>Plutellidae</taxon>
        <taxon>Plutella</taxon>
    </lineage>
</organism>
<feature type="domain" description="MADF" evidence="1">
    <location>
        <begin position="11"/>
        <end position="105"/>
    </location>
</feature>
<comment type="caution">
    <text evidence="2">The sequence shown here is derived from an EMBL/GenBank/DDBJ whole genome shotgun (WGS) entry which is preliminary data.</text>
</comment>
<dbReference type="PROSITE" id="PS51029">
    <property type="entry name" value="MADF"/>
    <property type="match status" value="1"/>
</dbReference>
<dbReference type="PANTHER" id="PTHR21505">
    <property type="entry name" value="MADF DOMAIN-CONTAINING PROTEIN-RELATED"/>
    <property type="match status" value="1"/>
</dbReference>
<gene>
    <name evidence="2" type="ORF">JYU34_007291</name>
</gene>
<name>A0ABQ7QQ64_PLUXY</name>
<evidence type="ECO:0000259" key="1">
    <source>
        <dbReference type="PROSITE" id="PS51029"/>
    </source>
</evidence>
<protein>
    <recommendedName>
        <fullName evidence="1">MADF domain-containing protein</fullName>
    </recommendedName>
</protein>
<dbReference type="EMBL" id="JAHIBW010000010">
    <property type="protein sequence ID" value="KAG7307146.1"/>
    <property type="molecule type" value="Genomic_DNA"/>
</dbReference>
<evidence type="ECO:0000313" key="3">
    <source>
        <dbReference type="Proteomes" id="UP000823941"/>
    </source>
</evidence>